<accession>A0A9P6LCG9</accession>
<proteinExistence type="predicted"/>
<reference evidence="2" key="2">
    <citation type="submission" date="2020-11" db="EMBL/GenBank/DDBJ databases">
        <authorList>
            <consortium name="DOE Joint Genome Institute"/>
            <person name="Kuo A."/>
            <person name="Miyauchi S."/>
            <person name="Kiss E."/>
            <person name="Drula E."/>
            <person name="Kohler A."/>
            <person name="Sanchez-Garcia M."/>
            <person name="Andreopoulos B."/>
            <person name="Barry K.W."/>
            <person name="Bonito G."/>
            <person name="Buee M."/>
            <person name="Carver A."/>
            <person name="Chen C."/>
            <person name="Cichocki N."/>
            <person name="Clum A."/>
            <person name="Culley D."/>
            <person name="Crous P.W."/>
            <person name="Fauchery L."/>
            <person name="Girlanda M."/>
            <person name="Hayes R."/>
            <person name="Keri Z."/>
            <person name="Labutti K."/>
            <person name="Lipzen A."/>
            <person name="Lombard V."/>
            <person name="Magnuson J."/>
            <person name="Maillard F."/>
            <person name="Morin E."/>
            <person name="Murat C."/>
            <person name="Nolan M."/>
            <person name="Ohm R."/>
            <person name="Pangilinan J."/>
            <person name="Pereira M."/>
            <person name="Perotto S."/>
            <person name="Peter M."/>
            <person name="Riley R."/>
            <person name="Sitrit Y."/>
            <person name="Stielow B."/>
            <person name="Szollosi G."/>
            <person name="Zifcakova L."/>
            <person name="Stursova M."/>
            <person name="Spatafora J.W."/>
            <person name="Tedersoo L."/>
            <person name="Vaario L.-M."/>
            <person name="Yamada A."/>
            <person name="Yan M."/>
            <person name="Wang P."/>
            <person name="Xu J."/>
            <person name="Bruns T."/>
            <person name="Baldrian P."/>
            <person name="Vilgalys R."/>
            <person name="Henrissat B."/>
            <person name="Grigoriev I.V."/>
            <person name="Hibbett D."/>
            <person name="Nagy L.G."/>
            <person name="Martin F.M."/>
        </authorList>
    </citation>
    <scope>NUCLEOTIDE SEQUENCE</scope>
    <source>
        <strain evidence="2">UH-Tt-Lm1</strain>
    </source>
</reference>
<dbReference type="Gene3D" id="3.40.970.10">
    <property type="entry name" value="Ribonuclease H1, N-terminal domain"/>
    <property type="match status" value="1"/>
</dbReference>
<dbReference type="OrthoDB" id="3270804at2759"/>
<reference evidence="2" key="1">
    <citation type="journal article" date="2020" name="Nat. Commun.">
        <title>Large-scale genome sequencing of mycorrhizal fungi provides insights into the early evolution of symbiotic traits.</title>
        <authorList>
            <person name="Miyauchi S."/>
            <person name="Kiss E."/>
            <person name="Kuo A."/>
            <person name="Drula E."/>
            <person name="Kohler A."/>
            <person name="Sanchez-Garcia M."/>
            <person name="Morin E."/>
            <person name="Andreopoulos B."/>
            <person name="Barry K.W."/>
            <person name="Bonito G."/>
            <person name="Buee M."/>
            <person name="Carver A."/>
            <person name="Chen C."/>
            <person name="Cichocki N."/>
            <person name="Clum A."/>
            <person name="Culley D."/>
            <person name="Crous P.W."/>
            <person name="Fauchery L."/>
            <person name="Girlanda M."/>
            <person name="Hayes R.D."/>
            <person name="Keri Z."/>
            <person name="LaButti K."/>
            <person name="Lipzen A."/>
            <person name="Lombard V."/>
            <person name="Magnuson J."/>
            <person name="Maillard F."/>
            <person name="Murat C."/>
            <person name="Nolan M."/>
            <person name="Ohm R.A."/>
            <person name="Pangilinan J."/>
            <person name="Pereira M.F."/>
            <person name="Perotto S."/>
            <person name="Peter M."/>
            <person name="Pfister S."/>
            <person name="Riley R."/>
            <person name="Sitrit Y."/>
            <person name="Stielow J.B."/>
            <person name="Szollosi G."/>
            <person name="Zifcakova L."/>
            <person name="Stursova M."/>
            <person name="Spatafora J.W."/>
            <person name="Tedersoo L."/>
            <person name="Vaario L.M."/>
            <person name="Yamada A."/>
            <person name="Yan M."/>
            <person name="Wang P."/>
            <person name="Xu J."/>
            <person name="Bruns T."/>
            <person name="Baldrian P."/>
            <person name="Vilgalys R."/>
            <person name="Dunand C."/>
            <person name="Henrissat B."/>
            <person name="Grigoriev I.V."/>
            <person name="Hibbett D."/>
            <person name="Nagy L.G."/>
            <person name="Martin F.M."/>
        </authorList>
    </citation>
    <scope>NUCLEOTIDE SEQUENCE</scope>
    <source>
        <strain evidence="2">UH-Tt-Lm1</strain>
    </source>
</reference>
<dbReference type="InterPro" id="IPR009027">
    <property type="entry name" value="Ribosomal_bL9/RNase_H1_N"/>
</dbReference>
<dbReference type="SUPFAM" id="SSF55658">
    <property type="entry name" value="L9 N-domain-like"/>
    <property type="match status" value="1"/>
</dbReference>
<organism evidence="2 3">
    <name type="scientific">Thelephora terrestris</name>
    <dbReference type="NCBI Taxonomy" id="56493"/>
    <lineage>
        <taxon>Eukaryota</taxon>
        <taxon>Fungi</taxon>
        <taxon>Dikarya</taxon>
        <taxon>Basidiomycota</taxon>
        <taxon>Agaricomycotina</taxon>
        <taxon>Agaricomycetes</taxon>
        <taxon>Thelephorales</taxon>
        <taxon>Thelephoraceae</taxon>
        <taxon>Thelephora</taxon>
    </lineage>
</organism>
<comment type="caution">
    <text evidence="2">The sequence shown here is derived from an EMBL/GenBank/DDBJ whole genome shotgun (WGS) entry which is preliminary data.</text>
</comment>
<protein>
    <recommendedName>
        <fullName evidence="1">Ribonuclease H1 N-terminal domain-containing protein</fullName>
    </recommendedName>
</protein>
<dbReference type="InterPro" id="IPR037056">
    <property type="entry name" value="RNase_H1_N_sf"/>
</dbReference>
<dbReference type="AlphaFoldDB" id="A0A9P6LCG9"/>
<sequence length="287" mass="32258">MTWDPPSSNSESDVSTDIGTYVYKSEGEEMLGNTAHALLEGAGGNHRLARAAILAYTRLSLCPLLTPLQQNEKFPQTAVILCRRNIPCRHDVLRCYNIPCCFSGSIMLLECPPTSSRAAVCEHSRPQLTRNEDAPREEPGTLEFRPMPITDKSRFQTLLYPLLRDSGLLQYFQMEDGVSKRPANNIREMLRQISLDRTWLGDTSYVNTTNVVSPQRRIQQPATTVHSSCWYIVIMGTDIGIFSSWTDAGPYVQNVSGAVHRYFNTKREAYRSLQYALLLGTACIFPA</sequence>
<dbReference type="Pfam" id="PF01693">
    <property type="entry name" value="Cauli_VI"/>
    <property type="match status" value="1"/>
</dbReference>
<evidence type="ECO:0000313" key="3">
    <source>
        <dbReference type="Proteomes" id="UP000736335"/>
    </source>
</evidence>
<name>A0A9P6LCG9_9AGAM</name>
<dbReference type="InterPro" id="IPR011320">
    <property type="entry name" value="RNase_H1_N"/>
</dbReference>
<gene>
    <name evidence="2" type="ORF">BJ322DRAFT_1102817</name>
</gene>
<keyword evidence="3" id="KW-1185">Reference proteome</keyword>
<evidence type="ECO:0000313" key="2">
    <source>
        <dbReference type="EMBL" id="KAF9792303.1"/>
    </source>
</evidence>
<dbReference type="EMBL" id="WIUZ02000001">
    <property type="protein sequence ID" value="KAF9792303.1"/>
    <property type="molecule type" value="Genomic_DNA"/>
</dbReference>
<evidence type="ECO:0000259" key="1">
    <source>
        <dbReference type="Pfam" id="PF01693"/>
    </source>
</evidence>
<feature type="domain" description="Ribonuclease H1 N-terminal" evidence="1">
    <location>
        <begin position="230"/>
        <end position="270"/>
    </location>
</feature>
<dbReference type="Proteomes" id="UP000736335">
    <property type="component" value="Unassembled WGS sequence"/>
</dbReference>